<evidence type="ECO:0000313" key="1">
    <source>
        <dbReference type="EMBL" id="MFM0714898.1"/>
    </source>
</evidence>
<dbReference type="Proteomes" id="UP001629392">
    <property type="component" value="Unassembled WGS sequence"/>
</dbReference>
<evidence type="ECO:0000313" key="2">
    <source>
        <dbReference type="Proteomes" id="UP001629392"/>
    </source>
</evidence>
<name>A0ABW9E7C3_9BURK</name>
<dbReference type="Gene3D" id="3.40.50.300">
    <property type="entry name" value="P-loop containing nucleotide triphosphate hydrolases"/>
    <property type="match status" value="1"/>
</dbReference>
<proteinExistence type="predicted"/>
<dbReference type="InterPro" id="IPR027417">
    <property type="entry name" value="P-loop_NTPase"/>
</dbReference>
<dbReference type="SUPFAM" id="SSF52540">
    <property type="entry name" value="P-loop containing nucleoside triphosphate hydrolases"/>
    <property type="match status" value="1"/>
</dbReference>
<comment type="caution">
    <text evidence="1">The sequence shown here is derived from an EMBL/GenBank/DDBJ whole genome shotgun (WGS) entry which is preliminary data.</text>
</comment>
<accession>A0ABW9E7C3</accession>
<reference evidence="1 2" key="1">
    <citation type="journal article" date="2024" name="Chem. Sci.">
        <title>Discovery of megapolipeptins by genome mining of a Burkholderiales bacteria collection.</title>
        <authorList>
            <person name="Paulo B.S."/>
            <person name="Recchia M.J.J."/>
            <person name="Lee S."/>
            <person name="Fergusson C.H."/>
            <person name="Romanowski S.B."/>
            <person name="Hernandez A."/>
            <person name="Krull N."/>
            <person name="Liu D.Y."/>
            <person name="Cavanagh H."/>
            <person name="Bos A."/>
            <person name="Gray C.A."/>
            <person name="Murphy B.T."/>
            <person name="Linington R.G."/>
            <person name="Eustaquio A.S."/>
        </authorList>
    </citation>
    <scope>NUCLEOTIDE SEQUENCE [LARGE SCALE GENOMIC DNA]</scope>
    <source>
        <strain evidence="1 2">RL17-350-BIC-E</strain>
    </source>
</reference>
<protein>
    <submittedName>
        <fullName evidence="1">Uncharacterized protein</fullName>
    </submittedName>
</protein>
<dbReference type="EMBL" id="JAQQCL010000001">
    <property type="protein sequence ID" value="MFM0714898.1"/>
    <property type="molecule type" value="Genomic_DNA"/>
</dbReference>
<gene>
    <name evidence="1" type="ORF">PQQ73_00965</name>
</gene>
<keyword evidence="2" id="KW-1185">Reference proteome</keyword>
<sequence>MTSKPNAVFLHSGYRTAGTWLWSRFRRIEEVVAYYEPLHEMLASIDSDTLEKSTADSWPSGHPELERPYFAEYAALLEPGGRGIAGFDERFAIDSFTGEVPDDADRIEGYVRRLIDSAHARGKVPVFKFCRSLGRLPWFRSTFADAVHIVVEKNPISQWQSCWDLFALHGNAHFVAIPYAVLVSNRHVPTVARVLEALRVELPHLPTELAEQPFERRLAFFKQHVGEIAPTMMYRAFLAHWLLTLRHAATHAHAVFDCDLAVHSSAYALAAEGWVADLTGLTPSFGTSRRAKTEERHSGFDAVQGLKIHLEAMHLCKELVRSGAAHPDTYSLWASKLAQATQVLAFGAEVNWPQAQAASHHGVRIVNVALIDGADIDTAVASELAVTRTALANVRQQLASLQESLFWRLSRPVRQLLAAATRPRGS</sequence>
<organism evidence="1 2">
    <name type="scientific">Paraburkholderia strydomiana</name>
    <dbReference type="NCBI Taxonomy" id="1245417"/>
    <lineage>
        <taxon>Bacteria</taxon>
        <taxon>Pseudomonadati</taxon>
        <taxon>Pseudomonadota</taxon>
        <taxon>Betaproteobacteria</taxon>
        <taxon>Burkholderiales</taxon>
        <taxon>Burkholderiaceae</taxon>
        <taxon>Paraburkholderia</taxon>
    </lineage>
</organism>
<dbReference type="RefSeq" id="WP_408151864.1">
    <property type="nucleotide sequence ID" value="NZ_JAQQCL010000001.1"/>
</dbReference>